<dbReference type="EMBL" id="LAZR01004120">
    <property type="protein sequence ID" value="KKN11581.1"/>
    <property type="molecule type" value="Genomic_DNA"/>
</dbReference>
<protein>
    <submittedName>
        <fullName evidence="1">Uncharacterized protein</fullName>
    </submittedName>
</protein>
<sequence length="58" mass="6382">MRDKILISIAILCSIIVFVMTQIAAQQCIQIDDFTWTGVALQQREGIDAARTGEGVDD</sequence>
<name>A0A0F9QEB3_9ZZZZ</name>
<accession>A0A0F9QEB3</accession>
<reference evidence="1" key="1">
    <citation type="journal article" date="2015" name="Nature">
        <title>Complex archaea that bridge the gap between prokaryotes and eukaryotes.</title>
        <authorList>
            <person name="Spang A."/>
            <person name="Saw J.H."/>
            <person name="Jorgensen S.L."/>
            <person name="Zaremba-Niedzwiedzka K."/>
            <person name="Martijn J."/>
            <person name="Lind A.E."/>
            <person name="van Eijk R."/>
            <person name="Schleper C."/>
            <person name="Guy L."/>
            <person name="Ettema T.J."/>
        </authorList>
    </citation>
    <scope>NUCLEOTIDE SEQUENCE</scope>
</reference>
<proteinExistence type="predicted"/>
<gene>
    <name evidence="1" type="ORF">LCGC14_1025010</name>
</gene>
<organism evidence="1">
    <name type="scientific">marine sediment metagenome</name>
    <dbReference type="NCBI Taxonomy" id="412755"/>
    <lineage>
        <taxon>unclassified sequences</taxon>
        <taxon>metagenomes</taxon>
        <taxon>ecological metagenomes</taxon>
    </lineage>
</organism>
<dbReference type="AlphaFoldDB" id="A0A0F9QEB3"/>
<comment type="caution">
    <text evidence="1">The sequence shown here is derived from an EMBL/GenBank/DDBJ whole genome shotgun (WGS) entry which is preliminary data.</text>
</comment>
<evidence type="ECO:0000313" key="1">
    <source>
        <dbReference type="EMBL" id="KKN11581.1"/>
    </source>
</evidence>